<protein>
    <submittedName>
        <fullName evidence="2">MarR family winged helix-turn-helix transcriptional regulator</fullName>
    </submittedName>
</protein>
<dbReference type="PROSITE" id="PS50995">
    <property type="entry name" value="HTH_MARR_2"/>
    <property type="match status" value="1"/>
</dbReference>
<sequence>MLSTDERERVDAYRLLMADVYELASLSRRSSDSVAAAHGVTVTQWHTMSVLSGGDAAVPAIARRLGITRQAVQRTTDQLLAAGHVQALPNPEHRGSPLIRLTRSGHSTLRRLWSASEGPRSEALQSIPADRLASARSTLREILAAIGDPRPSRI</sequence>
<dbReference type="PANTHER" id="PTHR33164:SF43">
    <property type="entry name" value="HTH-TYPE TRANSCRIPTIONAL REPRESSOR YETL"/>
    <property type="match status" value="1"/>
</dbReference>
<gene>
    <name evidence="2" type="ORF">AB5L97_16875</name>
</gene>
<dbReference type="GO" id="GO:0003700">
    <property type="term" value="F:DNA-binding transcription factor activity"/>
    <property type="evidence" value="ECO:0007669"/>
    <property type="project" value="InterPro"/>
</dbReference>
<dbReference type="InterPro" id="IPR000835">
    <property type="entry name" value="HTH_MarR-typ"/>
</dbReference>
<dbReference type="SMART" id="SM00347">
    <property type="entry name" value="HTH_MARR"/>
    <property type="match status" value="1"/>
</dbReference>
<proteinExistence type="predicted"/>
<feature type="domain" description="HTH marR-type" evidence="1">
    <location>
        <begin position="13"/>
        <end position="148"/>
    </location>
</feature>
<accession>A0AB39L458</accession>
<dbReference type="GO" id="GO:0006950">
    <property type="term" value="P:response to stress"/>
    <property type="evidence" value="ECO:0007669"/>
    <property type="project" value="TreeGrafter"/>
</dbReference>
<organism evidence="2">
    <name type="scientific">Sinomonas puerhi</name>
    <dbReference type="NCBI Taxonomy" id="3238584"/>
    <lineage>
        <taxon>Bacteria</taxon>
        <taxon>Bacillati</taxon>
        <taxon>Actinomycetota</taxon>
        <taxon>Actinomycetes</taxon>
        <taxon>Micrococcales</taxon>
        <taxon>Micrococcaceae</taxon>
        <taxon>Sinomonas</taxon>
    </lineage>
</organism>
<dbReference type="InterPro" id="IPR036388">
    <property type="entry name" value="WH-like_DNA-bd_sf"/>
</dbReference>
<dbReference type="SUPFAM" id="SSF46785">
    <property type="entry name" value="Winged helix' DNA-binding domain"/>
    <property type="match status" value="1"/>
</dbReference>
<dbReference type="InterPro" id="IPR039422">
    <property type="entry name" value="MarR/SlyA-like"/>
</dbReference>
<dbReference type="EMBL" id="CP163302">
    <property type="protein sequence ID" value="XDP44922.1"/>
    <property type="molecule type" value="Genomic_DNA"/>
</dbReference>
<dbReference type="AlphaFoldDB" id="A0AB39L458"/>
<dbReference type="RefSeq" id="WP_369045522.1">
    <property type="nucleotide sequence ID" value="NZ_CP163302.1"/>
</dbReference>
<reference evidence="2" key="1">
    <citation type="submission" date="2024-07" db="EMBL/GenBank/DDBJ databases">
        <authorList>
            <person name="fu j."/>
        </authorList>
    </citation>
    <scope>NUCLEOTIDE SEQUENCE</scope>
    <source>
        <strain evidence="2">P10A9</strain>
    </source>
</reference>
<evidence type="ECO:0000259" key="1">
    <source>
        <dbReference type="PROSITE" id="PS50995"/>
    </source>
</evidence>
<evidence type="ECO:0000313" key="2">
    <source>
        <dbReference type="EMBL" id="XDP44922.1"/>
    </source>
</evidence>
<dbReference type="Gene3D" id="1.10.10.10">
    <property type="entry name" value="Winged helix-like DNA-binding domain superfamily/Winged helix DNA-binding domain"/>
    <property type="match status" value="1"/>
</dbReference>
<dbReference type="PANTHER" id="PTHR33164">
    <property type="entry name" value="TRANSCRIPTIONAL REGULATOR, MARR FAMILY"/>
    <property type="match status" value="1"/>
</dbReference>
<dbReference type="Pfam" id="PF12802">
    <property type="entry name" value="MarR_2"/>
    <property type="match status" value="1"/>
</dbReference>
<name>A0AB39L458_9MICC</name>
<dbReference type="InterPro" id="IPR036390">
    <property type="entry name" value="WH_DNA-bd_sf"/>
</dbReference>
<dbReference type="KEGG" id="spue:AB5L97_16875"/>